<sequence>MDIILGDLGRGGIEKTGNYTLVLAIAWTILNVYGDFPSMPLVISQYASESQTYVHQAELIDALMTYLDQRQYRIYIMEQEKLFGHEERSEWGDFCEAAIWFIDSWNSFKTLATDLEDPKSSYKRTGWFLIIYTGTERERLDTVKKIFSRLFEIFVINVNVFLLIDTTPFVYTYFPFSPKKCHSAQPELLLSFRNRKAKQKFKDYRKFFPFKVGNLYGCELAIITWHHPPFMILKEDPKTGQIVSIEGMEGMLISILSEVMNFAIRIVIPQPKERGAVYSNGTLTGVAKMIAEGDGNITIIFNMYEKKRAQVMGASFSYMSFPLTVATPHGRPLSPLQRLLRPFKHIIWSLIGSNIILAVLIIYALKLLGSKQIVSFVFGKTNRIPFSNLWASLYGGVIHNRLPYRNFSRYLLGLWLLCTLVLRSAYTGQLFIILQDGRALTPLKSFQEIVDKNYIIYTADVLAELLDSTIENAILGFVDGGNNSMPLILKRIARGSKEVLTIIEPALHYYNYEQTTDAERVAILPQKLIMTPLTMYMRKHSYLITPINLHLYNFLDLGIINKFEKRYRLPKEAEESDEPVRLSLFLLLGIFSIYLALMGLCTLIFLLELWTTRSPLTKMVIDFFNY</sequence>
<protein>
    <submittedName>
        <fullName evidence="10">Glutamate receptor ionotropic iglur-delta1</fullName>
    </submittedName>
</protein>
<reference evidence="10" key="2">
    <citation type="submission" date="2022-05" db="EMBL/GenBank/DDBJ databases">
        <authorList>
            <person name="Segura Leon O.L."/>
            <person name="Torres Huerta B."/>
            <person name="Meza Hernandez S.J."/>
        </authorList>
    </citation>
    <scope>NUCLEOTIDE SEQUENCE</scope>
</reference>
<dbReference type="InterPro" id="IPR056198">
    <property type="entry name" value="LBD_receptor"/>
</dbReference>
<evidence type="ECO:0000256" key="4">
    <source>
        <dbReference type="ARBA" id="ARBA00022989"/>
    </source>
</evidence>
<proteinExistence type="evidence at transcript level"/>
<evidence type="ECO:0000256" key="8">
    <source>
        <dbReference type="SAM" id="Phobius"/>
    </source>
</evidence>
<gene>
    <name evidence="10" type="primary">iGluR-delta1</name>
</gene>
<evidence type="ECO:0000256" key="7">
    <source>
        <dbReference type="ARBA" id="ARBA00023180"/>
    </source>
</evidence>
<evidence type="ECO:0000256" key="5">
    <source>
        <dbReference type="ARBA" id="ARBA00023136"/>
    </source>
</evidence>
<dbReference type="Gene3D" id="1.10.287.70">
    <property type="match status" value="1"/>
</dbReference>
<dbReference type="SUPFAM" id="SSF53850">
    <property type="entry name" value="Periplasmic binding protein-like II"/>
    <property type="match status" value="1"/>
</dbReference>
<dbReference type="EMBL" id="ON420059">
    <property type="protein sequence ID" value="UZH23427.1"/>
    <property type="molecule type" value="mRNA"/>
</dbReference>
<dbReference type="PANTHER" id="PTHR42643:SF37">
    <property type="entry name" value="IONOTROPIC RECEPTOR 11A-RELATED"/>
    <property type="match status" value="1"/>
</dbReference>
<dbReference type="GO" id="GO:0005886">
    <property type="term" value="C:plasma membrane"/>
    <property type="evidence" value="ECO:0007669"/>
    <property type="project" value="UniProtKB-SubCell"/>
</dbReference>
<feature type="transmembrane region" description="Helical" evidence="8">
    <location>
        <begin position="410"/>
        <end position="434"/>
    </location>
</feature>
<keyword evidence="4 8" id="KW-1133">Transmembrane helix</keyword>
<feature type="transmembrane region" description="Helical" evidence="8">
    <location>
        <begin position="582"/>
        <end position="607"/>
    </location>
</feature>
<feature type="domain" description="Putative ionotropic receptor ligand binding" evidence="9">
    <location>
        <begin position="41"/>
        <end position="214"/>
    </location>
</feature>
<evidence type="ECO:0000256" key="2">
    <source>
        <dbReference type="ARBA" id="ARBA00022475"/>
    </source>
</evidence>
<organism evidence="10">
    <name type="scientific">Anastrepha ludens</name>
    <name type="common">Mexican fruit fly</name>
    <dbReference type="NCBI Taxonomy" id="28586"/>
    <lineage>
        <taxon>Eukaryota</taxon>
        <taxon>Metazoa</taxon>
        <taxon>Ecdysozoa</taxon>
        <taxon>Arthropoda</taxon>
        <taxon>Hexapoda</taxon>
        <taxon>Insecta</taxon>
        <taxon>Pterygota</taxon>
        <taxon>Neoptera</taxon>
        <taxon>Endopterygota</taxon>
        <taxon>Diptera</taxon>
        <taxon>Brachycera</taxon>
        <taxon>Muscomorpha</taxon>
        <taxon>Tephritoidea</taxon>
        <taxon>Tephritidae</taxon>
        <taxon>Anastrepha</taxon>
    </lineage>
</organism>
<evidence type="ECO:0000256" key="6">
    <source>
        <dbReference type="ARBA" id="ARBA00023170"/>
    </source>
</evidence>
<name>A0A9E8DAR5_9MUSC</name>
<keyword evidence="3 8" id="KW-0812">Transmembrane</keyword>
<evidence type="ECO:0000259" key="9">
    <source>
        <dbReference type="Pfam" id="PF24061"/>
    </source>
</evidence>
<dbReference type="Gene3D" id="3.40.190.10">
    <property type="entry name" value="Periplasmic binding protein-like II"/>
    <property type="match status" value="1"/>
</dbReference>
<evidence type="ECO:0000256" key="1">
    <source>
        <dbReference type="ARBA" id="ARBA00004651"/>
    </source>
</evidence>
<dbReference type="AlphaFoldDB" id="A0A9E8DAR5"/>
<comment type="subcellular location">
    <subcellularLocation>
        <location evidence="1">Cell membrane</location>
        <topology evidence="1">Multi-pass membrane protein</topology>
    </subcellularLocation>
</comment>
<dbReference type="PANTHER" id="PTHR42643">
    <property type="entry name" value="IONOTROPIC RECEPTOR 20A-RELATED"/>
    <property type="match status" value="1"/>
</dbReference>
<reference evidence="10" key="1">
    <citation type="journal article" date="2022" name="Int. J. Mol. Sci.">
        <title>Identification of Candidate Chemosensory Gene Families by Head Transcriptomes Analysis in the Mexican Fruit Fly, Anastrepha ludens Loew (Diptera: Tephritidae).</title>
        <authorList>
            <person name="Segura-Leon O.L."/>
            <person name="Torres-Huerta B."/>
            <person name="Estrada-Perez A.R."/>
            <person name="Cibrian-Tovar J."/>
            <person name="Hernandez-Hernandez F.C."/>
            <person name="Cruz-Jaramillo J.L."/>
            <person name="Meza-Hernandez J.S."/>
            <person name="Sanchez-Galicia F."/>
        </authorList>
    </citation>
    <scope>NUCLEOTIDE SEQUENCE</scope>
</reference>
<keyword evidence="5 8" id="KW-0472">Membrane</keyword>
<accession>A0A9E8DAR5</accession>
<feature type="transmembrane region" description="Helical" evidence="8">
    <location>
        <begin position="346"/>
        <end position="365"/>
    </location>
</feature>
<dbReference type="InterPro" id="IPR052192">
    <property type="entry name" value="Insect_Ionotropic_Sensory_Rcpt"/>
</dbReference>
<keyword evidence="2" id="KW-1003">Cell membrane</keyword>
<keyword evidence="6 10" id="KW-0675">Receptor</keyword>
<dbReference type="Pfam" id="PF24061">
    <property type="entry name" value="LBD_receptor"/>
    <property type="match status" value="1"/>
</dbReference>
<evidence type="ECO:0000256" key="3">
    <source>
        <dbReference type="ARBA" id="ARBA00022692"/>
    </source>
</evidence>
<keyword evidence="7" id="KW-0325">Glycoprotein</keyword>
<evidence type="ECO:0000313" key="10">
    <source>
        <dbReference type="EMBL" id="UZH23427.1"/>
    </source>
</evidence>